<feature type="compositionally biased region" description="Basic and acidic residues" evidence="1">
    <location>
        <begin position="40"/>
        <end position="49"/>
    </location>
</feature>
<dbReference type="EMBL" id="OZ035843">
    <property type="protein sequence ID" value="CAL1596568.1"/>
    <property type="molecule type" value="Genomic_DNA"/>
</dbReference>
<organism evidence="2 3">
    <name type="scientific">Knipowitschia caucasica</name>
    <name type="common">Caucasian dwarf goby</name>
    <name type="synonym">Pomatoschistus caucasicus</name>
    <dbReference type="NCBI Taxonomy" id="637954"/>
    <lineage>
        <taxon>Eukaryota</taxon>
        <taxon>Metazoa</taxon>
        <taxon>Chordata</taxon>
        <taxon>Craniata</taxon>
        <taxon>Vertebrata</taxon>
        <taxon>Euteleostomi</taxon>
        <taxon>Actinopterygii</taxon>
        <taxon>Neopterygii</taxon>
        <taxon>Teleostei</taxon>
        <taxon>Neoteleostei</taxon>
        <taxon>Acanthomorphata</taxon>
        <taxon>Gobiaria</taxon>
        <taxon>Gobiiformes</taxon>
        <taxon>Gobioidei</taxon>
        <taxon>Gobiidae</taxon>
        <taxon>Gobiinae</taxon>
        <taxon>Knipowitschia</taxon>
    </lineage>
</organism>
<evidence type="ECO:0000313" key="3">
    <source>
        <dbReference type="Proteomes" id="UP001497482"/>
    </source>
</evidence>
<dbReference type="Proteomes" id="UP001497482">
    <property type="component" value="Chromosome 21"/>
</dbReference>
<evidence type="ECO:0000256" key="1">
    <source>
        <dbReference type="SAM" id="MobiDB-lite"/>
    </source>
</evidence>
<dbReference type="AlphaFoldDB" id="A0AAV2L7J9"/>
<gene>
    <name evidence="2" type="ORF">KC01_LOCUS25227</name>
</gene>
<name>A0AAV2L7J9_KNICA</name>
<protein>
    <submittedName>
        <fullName evidence="2">Uncharacterized protein</fullName>
    </submittedName>
</protein>
<evidence type="ECO:0000313" key="2">
    <source>
        <dbReference type="EMBL" id="CAL1596568.1"/>
    </source>
</evidence>
<proteinExistence type="predicted"/>
<reference evidence="2 3" key="1">
    <citation type="submission" date="2024-04" db="EMBL/GenBank/DDBJ databases">
        <authorList>
            <person name="Waldvogel A.-M."/>
            <person name="Schoenle A."/>
        </authorList>
    </citation>
    <scope>NUCLEOTIDE SEQUENCE [LARGE SCALE GENOMIC DNA]</scope>
</reference>
<sequence>MQVHNAWNIAFKLSAPLGSLQRKAPVSHLVVAQRFIPAETKECESDRNKSSLKRGMLCRSGAGAGRALDTSRSCAPLAGNELKPDARRQRRHLPQPRASSRDKEK</sequence>
<keyword evidence="3" id="KW-1185">Reference proteome</keyword>
<feature type="region of interest" description="Disordered" evidence="1">
    <location>
        <begin position="40"/>
        <end position="105"/>
    </location>
</feature>
<accession>A0AAV2L7J9</accession>